<accession>A0A6H5GW61</accession>
<keyword evidence="2" id="KW-1185">Reference proteome</keyword>
<evidence type="ECO:0000313" key="1">
    <source>
        <dbReference type="EMBL" id="CAB0005529.1"/>
    </source>
</evidence>
<name>A0A6H5GW61_9HEMI</name>
<sequence length="338" mass="38171">MSNLQLDLNLEVFHFLQGPLHPFEGRRYTNSSIIALPGPGWGMRRRCPFWARKRVKNLVLTGVSEPNTTDGYFREVEETRKLKVRENGANVACDVTVIRLIEWMSCHDGNGRCSYRRYAGTGSRLPRSHRATTDPWNGIPINCFQLAMENPCIRRGLTIDPSANGQTKKSVRSTHKPGLVVSYGGHKLETPVLRRASGVYFILENGKEQEAPIGSIYLTSNPEKSKLSRSLISAYETFSSCSVKLLFKHREMLLGRRGKPITGVFLELRLNYWADVDHPRLVLRPISSTPIAYLIQPINIRTWLENGNKIFGFNADGTSTNESNAYPIHQQSDSVRPT</sequence>
<dbReference type="Proteomes" id="UP000479000">
    <property type="component" value="Unassembled WGS sequence"/>
</dbReference>
<dbReference type="EMBL" id="CADCXU010016539">
    <property type="protein sequence ID" value="CAB0005529.1"/>
    <property type="molecule type" value="Genomic_DNA"/>
</dbReference>
<proteinExistence type="predicted"/>
<organism evidence="1 2">
    <name type="scientific">Nesidiocoris tenuis</name>
    <dbReference type="NCBI Taxonomy" id="355587"/>
    <lineage>
        <taxon>Eukaryota</taxon>
        <taxon>Metazoa</taxon>
        <taxon>Ecdysozoa</taxon>
        <taxon>Arthropoda</taxon>
        <taxon>Hexapoda</taxon>
        <taxon>Insecta</taxon>
        <taxon>Pterygota</taxon>
        <taxon>Neoptera</taxon>
        <taxon>Paraneoptera</taxon>
        <taxon>Hemiptera</taxon>
        <taxon>Heteroptera</taxon>
        <taxon>Panheteroptera</taxon>
        <taxon>Cimicomorpha</taxon>
        <taxon>Miridae</taxon>
        <taxon>Dicyphina</taxon>
        <taxon>Nesidiocoris</taxon>
    </lineage>
</organism>
<gene>
    <name evidence="1" type="ORF">NTEN_LOCUS11006</name>
</gene>
<evidence type="ECO:0000313" key="2">
    <source>
        <dbReference type="Proteomes" id="UP000479000"/>
    </source>
</evidence>
<reference evidence="1 2" key="1">
    <citation type="submission" date="2020-02" db="EMBL/GenBank/DDBJ databases">
        <authorList>
            <person name="Ferguson B K."/>
        </authorList>
    </citation>
    <scope>NUCLEOTIDE SEQUENCE [LARGE SCALE GENOMIC DNA]</scope>
</reference>
<dbReference type="AlphaFoldDB" id="A0A6H5GW61"/>
<protein>
    <submittedName>
        <fullName evidence="1">Uncharacterized protein</fullName>
    </submittedName>
</protein>